<dbReference type="Proteomes" id="UP000660675">
    <property type="component" value="Unassembled WGS sequence"/>
</dbReference>
<reference evidence="2" key="1">
    <citation type="journal article" date="2019" name="Int. J. Syst. Evol. Microbiol.">
        <title>The Global Catalogue of Microorganisms (GCM) 10K type strain sequencing project: providing services to taxonomists for standard genome sequencing and annotation.</title>
        <authorList>
            <consortium name="The Broad Institute Genomics Platform"/>
            <consortium name="The Broad Institute Genome Sequencing Center for Infectious Disease"/>
            <person name="Wu L."/>
            <person name="Ma J."/>
        </authorList>
    </citation>
    <scope>NUCLEOTIDE SEQUENCE [LARGE SCALE GENOMIC DNA]</scope>
    <source>
        <strain evidence="2">JCM 4376</strain>
    </source>
</reference>
<proteinExistence type="predicted"/>
<protein>
    <recommendedName>
        <fullName evidence="3">Leucine-rich repeat domain-containing protein</fullName>
    </recommendedName>
</protein>
<evidence type="ECO:0000313" key="2">
    <source>
        <dbReference type="Proteomes" id="UP000660675"/>
    </source>
</evidence>
<dbReference type="InterPro" id="IPR032675">
    <property type="entry name" value="LRR_dom_sf"/>
</dbReference>
<dbReference type="EMBL" id="BMTF01000018">
    <property type="protein sequence ID" value="GGV91125.1"/>
    <property type="molecule type" value="Genomic_DNA"/>
</dbReference>
<sequence>MFKVDWDRYPVEEYARQVLSTFDLTDHVLRIDSREKLAALRHLPSVKDLAINGCFTSAELRTGLRGGPWNELIFRQNPCMTELSFLADCAEQLKGLFLGFCPAVRDLGPLAALPALRLVDLDMSRVPYAALAATASKALDSLKLNRLTAERLSQLPAQRELRSLTINGTVPLEIDSLEGWTRLQKLELETRTPVRPLLAALRRSPQVAHVALSLPSLTECADERPVPSVESLVLALGTDMLGLDRIPRVFPGPRWVMLAPPTDVVHVDLTPLQAMPRCRVIVTGRAEITGGEGLDVGR</sequence>
<accession>A0ABQ2W472</accession>
<gene>
    <name evidence="1" type="ORF">GCM10015535_48600</name>
</gene>
<name>A0ABQ2W472_9ACTN</name>
<comment type="caution">
    <text evidence="1">The sequence shown here is derived from an EMBL/GenBank/DDBJ whole genome shotgun (WGS) entry which is preliminary data.</text>
</comment>
<dbReference type="SUPFAM" id="SSF52058">
    <property type="entry name" value="L domain-like"/>
    <property type="match status" value="1"/>
</dbReference>
<dbReference type="Gene3D" id="3.80.10.10">
    <property type="entry name" value="Ribonuclease Inhibitor"/>
    <property type="match status" value="1"/>
</dbReference>
<evidence type="ECO:0000313" key="1">
    <source>
        <dbReference type="EMBL" id="GGV91125.1"/>
    </source>
</evidence>
<keyword evidence="2" id="KW-1185">Reference proteome</keyword>
<evidence type="ECO:0008006" key="3">
    <source>
        <dbReference type="Google" id="ProtNLM"/>
    </source>
</evidence>
<organism evidence="1 2">
    <name type="scientific">Streptomyces gelaticus</name>
    <dbReference type="NCBI Taxonomy" id="285446"/>
    <lineage>
        <taxon>Bacteria</taxon>
        <taxon>Bacillati</taxon>
        <taxon>Actinomycetota</taxon>
        <taxon>Actinomycetes</taxon>
        <taxon>Kitasatosporales</taxon>
        <taxon>Streptomycetaceae</taxon>
        <taxon>Streptomyces</taxon>
    </lineage>
</organism>